<reference evidence="1" key="1">
    <citation type="submission" date="2019-04" db="EMBL/GenBank/DDBJ databases">
        <title>Evolution of Biomass-Degrading Anaerobic Consortia Revealed by Metagenomics.</title>
        <authorList>
            <person name="Peng X."/>
        </authorList>
    </citation>
    <scope>NUCLEOTIDE SEQUENCE</scope>
    <source>
        <strain evidence="1">SIG311</strain>
    </source>
</reference>
<organism evidence="1 2">
    <name type="scientific">Pseudobutyrivibrio ruminis</name>
    <dbReference type="NCBI Taxonomy" id="46206"/>
    <lineage>
        <taxon>Bacteria</taxon>
        <taxon>Bacillati</taxon>
        <taxon>Bacillota</taxon>
        <taxon>Clostridia</taxon>
        <taxon>Lachnospirales</taxon>
        <taxon>Lachnospiraceae</taxon>
        <taxon>Pseudobutyrivibrio</taxon>
    </lineage>
</organism>
<dbReference type="Gene3D" id="3.40.630.30">
    <property type="match status" value="1"/>
</dbReference>
<evidence type="ECO:0000313" key="1">
    <source>
        <dbReference type="EMBL" id="MBE5921016.1"/>
    </source>
</evidence>
<name>A0A927YS39_9FIRM</name>
<dbReference type="EMBL" id="SVER01000073">
    <property type="protein sequence ID" value="MBE5921016.1"/>
    <property type="molecule type" value="Genomic_DNA"/>
</dbReference>
<dbReference type="Proteomes" id="UP000766246">
    <property type="component" value="Unassembled WGS sequence"/>
</dbReference>
<protein>
    <submittedName>
        <fullName evidence="1">Uncharacterized protein</fullName>
    </submittedName>
</protein>
<proteinExistence type="predicted"/>
<dbReference type="InterPro" id="IPR016181">
    <property type="entry name" value="Acyl_CoA_acyltransferase"/>
</dbReference>
<dbReference type="SUPFAM" id="SSF55729">
    <property type="entry name" value="Acyl-CoA N-acyltransferases (Nat)"/>
    <property type="match status" value="1"/>
</dbReference>
<comment type="caution">
    <text evidence="1">The sequence shown here is derived from an EMBL/GenBank/DDBJ whole genome shotgun (WGS) entry which is preliminary data.</text>
</comment>
<evidence type="ECO:0000313" key="2">
    <source>
        <dbReference type="Proteomes" id="UP000766246"/>
    </source>
</evidence>
<gene>
    <name evidence="1" type="ORF">E7272_14440</name>
</gene>
<dbReference type="AlphaFoldDB" id="A0A927YS39"/>
<sequence>MMLDYSAGVKTGASTVINRVLEEAKDYGCGAVHITASDMGVKLYTAHGFMHNEKGIRTRGP</sequence>
<accession>A0A927YS39</accession>